<dbReference type="Gene3D" id="3.10.620.30">
    <property type="match status" value="1"/>
</dbReference>
<sequence length="59" mass="6254">MAPGIGWIGLDPTNNVEALENHIRVCTGRDYADVSPVQGVYKGGNQKLNVSVGVTLLES</sequence>
<gene>
    <name evidence="1" type="ORF">NDM98_18095</name>
</gene>
<proteinExistence type="predicted"/>
<dbReference type="SUPFAM" id="SSF54001">
    <property type="entry name" value="Cysteine proteinases"/>
    <property type="match status" value="1"/>
</dbReference>
<protein>
    <submittedName>
        <fullName evidence="1">Transglutaminase family protein</fullName>
    </submittedName>
</protein>
<organism evidence="1 2">
    <name type="scientific">Alkalicoccobacillus plakortidis</name>
    <dbReference type="NCBI Taxonomy" id="444060"/>
    <lineage>
        <taxon>Bacteria</taxon>
        <taxon>Bacillati</taxon>
        <taxon>Bacillota</taxon>
        <taxon>Bacilli</taxon>
        <taxon>Bacillales</taxon>
        <taxon>Bacillaceae</taxon>
        <taxon>Alkalicoccobacillus</taxon>
    </lineage>
</organism>
<dbReference type="Proteomes" id="UP001203665">
    <property type="component" value="Unassembled WGS sequence"/>
</dbReference>
<dbReference type="InterPro" id="IPR038765">
    <property type="entry name" value="Papain-like_cys_pep_sf"/>
</dbReference>
<keyword evidence="2" id="KW-1185">Reference proteome</keyword>
<comment type="caution">
    <text evidence="1">The sequence shown here is derived from an EMBL/GenBank/DDBJ whole genome shotgun (WGS) entry which is preliminary data.</text>
</comment>
<evidence type="ECO:0000313" key="2">
    <source>
        <dbReference type="Proteomes" id="UP001203665"/>
    </source>
</evidence>
<name>A0ABT0XMM1_9BACI</name>
<reference evidence="1" key="1">
    <citation type="submission" date="2022-06" db="EMBL/GenBank/DDBJ databases">
        <title>Alkalicoccobacillus porphyridii sp. nov., isolated from a marine red alga, Porphyridium purpureum and reclassification of Shouchella plakortidis and Shouchella gibsonii as Alkalicoccobacillus plakortidis comb. nov. and Alkalicoccobacillus gibsonii comb. nov.</title>
        <authorList>
            <person name="Kim K.H."/>
            <person name="Lee J.K."/>
            <person name="Han D.M."/>
            <person name="Baek J.H."/>
            <person name="Jeon C.O."/>
        </authorList>
    </citation>
    <scope>NUCLEOTIDE SEQUENCE</scope>
    <source>
        <strain evidence="1">DSM 19153</strain>
    </source>
</reference>
<accession>A0ABT0XMM1</accession>
<evidence type="ECO:0000313" key="1">
    <source>
        <dbReference type="EMBL" id="MCM2677154.1"/>
    </source>
</evidence>
<dbReference type="EMBL" id="JAMQJY010000003">
    <property type="protein sequence ID" value="MCM2677154.1"/>
    <property type="molecule type" value="Genomic_DNA"/>
</dbReference>
<dbReference type="RefSeq" id="WP_251610661.1">
    <property type="nucleotide sequence ID" value="NZ_JAMQJY010000003.1"/>
</dbReference>